<dbReference type="GO" id="GO:0043190">
    <property type="term" value="C:ATP-binding cassette (ABC) transporter complex"/>
    <property type="evidence" value="ECO:0007669"/>
    <property type="project" value="InterPro"/>
</dbReference>
<keyword evidence="5 8" id="KW-1133">Transmembrane helix</keyword>
<evidence type="ECO:0000259" key="9">
    <source>
        <dbReference type="PROSITE" id="PS51012"/>
    </source>
</evidence>
<reference evidence="10 11" key="1">
    <citation type="submission" date="2018-08" db="EMBL/GenBank/DDBJ databases">
        <title>Sequencing the genomes of 1000 actinobacteria strains.</title>
        <authorList>
            <person name="Klenk H.-P."/>
        </authorList>
    </citation>
    <scope>NUCLEOTIDE SEQUENCE [LARGE SCALE GENOMIC DNA]</scope>
    <source>
        <strain evidence="10 11">DSM 44099</strain>
    </source>
</reference>
<accession>A0A3D9ZQU0</accession>
<dbReference type="RefSeq" id="WP_116070878.1">
    <property type="nucleotide sequence ID" value="NZ_BONB01000034.1"/>
</dbReference>
<dbReference type="InterPro" id="IPR047817">
    <property type="entry name" value="ABC2_TM_bact-type"/>
</dbReference>
<evidence type="ECO:0000256" key="2">
    <source>
        <dbReference type="ARBA" id="ARBA00007783"/>
    </source>
</evidence>
<feature type="transmembrane region" description="Helical" evidence="8">
    <location>
        <begin position="84"/>
        <end position="110"/>
    </location>
</feature>
<keyword evidence="11" id="KW-1185">Reference proteome</keyword>
<dbReference type="AlphaFoldDB" id="A0A3D9ZQU0"/>
<keyword evidence="4 8" id="KW-0812">Transmembrane</keyword>
<dbReference type="InterPro" id="IPR000412">
    <property type="entry name" value="ABC_2_transport"/>
</dbReference>
<evidence type="ECO:0000256" key="8">
    <source>
        <dbReference type="RuleBase" id="RU361157"/>
    </source>
</evidence>
<name>A0A3D9ZQU0_9ACTN</name>
<comment type="caution">
    <text evidence="10">The sequence shown here is derived from an EMBL/GenBank/DDBJ whole genome shotgun (WGS) entry which is preliminary data.</text>
</comment>
<keyword evidence="6 8" id="KW-0472">Membrane</keyword>
<dbReference type="Pfam" id="PF01061">
    <property type="entry name" value="ABC2_membrane"/>
    <property type="match status" value="1"/>
</dbReference>
<proteinExistence type="inferred from homology"/>
<organism evidence="10 11">
    <name type="scientific">Asanoa ferruginea</name>
    <dbReference type="NCBI Taxonomy" id="53367"/>
    <lineage>
        <taxon>Bacteria</taxon>
        <taxon>Bacillati</taxon>
        <taxon>Actinomycetota</taxon>
        <taxon>Actinomycetes</taxon>
        <taxon>Micromonosporales</taxon>
        <taxon>Micromonosporaceae</taxon>
        <taxon>Asanoa</taxon>
    </lineage>
</organism>
<dbReference type="Proteomes" id="UP000256913">
    <property type="component" value="Unassembled WGS sequence"/>
</dbReference>
<dbReference type="GO" id="GO:0046677">
    <property type="term" value="P:response to antibiotic"/>
    <property type="evidence" value="ECO:0007669"/>
    <property type="project" value="UniProtKB-KW"/>
</dbReference>
<gene>
    <name evidence="10" type="ORF">DFJ67_5780</name>
</gene>
<protein>
    <recommendedName>
        <fullName evidence="8">Transport permease protein</fullName>
    </recommendedName>
</protein>
<dbReference type="PROSITE" id="PS51012">
    <property type="entry name" value="ABC_TM2"/>
    <property type="match status" value="1"/>
</dbReference>
<feature type="transmembrane region" description="Helical" evidence="8">
    <location>
        <begin position="164"/>
        <end position="185"/>
    </location>
</feature>
<keyword evidence="8" id="KW-0813">Transport</keyword>
<sequence length="281" mass="30366">MNATTAEQASAPVTEDALRSVLLAGERPSRPGPVLTSLTFGWRALLKIKHVPEQLVDVTMFPIMFTLMFTYLFGGALAGSTQAYLQFLLPGILVQANVMITMNTGITLNTDIQKGVFDRFRALPVWRPSPLVGALLGDLVRYSIGSAIVITLGLVLGFRPEGGAVGVVLSVVLLLVFSFCLSWLWTMLSLILRTPNSVAGVSMMVMFPLTFVSNIFVDPKTMPGWMQAVVEVNPISHLATVVRGLMDGSVPAGEIGWVLVSSVLLVAVFGPITMVLYRNKK</sequence>
<feature type="transmembrane region" description="Helical" evidence="8">
    <location>
        <begin position="255"/>
        <end position="277"/>
    </location>
</feature>
<evidence type="ECO:0000313" key="10">
    <source>
        <dbReference type="EMBL" id="REF99738.1"/>
    </source>
</evidence>
<dbReference type="PANTHER" id="PTHR43077">
    <property type="entry name" value="TRANSPORT PERMEASE YVFS-RELATED"/>
    <property type="match status" value="1"/>
</dbReference>
<evidence type="ECO:0000256" key="5">
    <source>
        <dbReference type="ARBA" id="ARBA00022989"/>
    </source>
</evidence>
<comment type="subcellular location">
    <subcellularLocation>
        <location evidence="1 8">Cell membrane</location>
        <topology evidence="1 8">Multi-pass membrane protein</topology>
    </subcellularLocation>
</comment>
<evidence type="ECO:0000313" key="11">
    <source>
        <dbReference type="Proteomes" id="UP000256913"/>
    </source>
</evidence>
<feature type="transmembrane region" description="Helical" evidence="8">
    <location>
        <begin position="55"/>
        <end position="78"/>
    </location>
</feature>
<dbReference type="InterPro" id="IPR051328">
    <property type="entry name" value="T7SS_ABC-Transporter"/>
</dbReference>
<evidence type="ECO:0000256" key="6">
    <source>
        <dbReference type="ARBA" id="ARBA00023136"/>
    </source>
</evidence>
<evidence type="ECO:0000256" key="3">
    <source>
        <dbReference type="ARBA" id="ARBA00022475"/>
    </source>
</evidence>
<feature type="transmembrane region" description="Helical" evidence="8">
    <location>
        <begin position="197"/>
        <end position="217"/>
    </location>
</feature>
<comment type="similarity">
    <text evidence="2 8">Belongs to the ABC-2 integral membrane protein family.</text>
</comment>
<dbReference type="InterPro" id="IPR013525">
    <property type="entry name" value="ABC2_TM"/>
</dbReference>
<dbReference type="PANTHER" id="PTHR43077:SF8">
    <property type="entry name" value="DOXORUBICIN RESISTANCE ABC TRANSPORTER PERMEASE PROTEIN DRRB"/>
    <property type="match status" value="1"/>
</dbReference>
<dbReference type="GO" id="GO:0140359">
    <property type="term" value="F:ABC-type transporter activity"/>
    <property type="evidence" value="ECO:0007669"/>
    <property type="project" value="InterPro"/>
</dbReference>
<keyword evidence="3 8" id="KW-1003">Cell membrane</keyword>
<dbReference type="OrthoDB" id="670210at2"/>
<evidence type="ECO:0000256" key="7">
    <source>
        <dbReference type="ARBA" id="ARBA00023251"/>
    </source>
</evidence>
<keyword evidence="7" id="KW-0046">Antibiotic resistance</keyword>
<dbReference type="EMBL" id="QUMQ01000001">
    <property type="protein sequence ID" value="REF99738.1"/>
    <property type="molecule type" value="Genomic_DNA"/>
</dbReference>
<evidence type="ECO:0000256" key="4">
    <source>
        <dbReference type="ARBA" id="ARBA00022692"/>
    </source>
</evidence>
<feature type="domain" description="ABC transmembrane type-2" evidence="9">
    <location>
        <begin position="53"/>
        <end position="280"/>
    </location>
</feature>
<feature type="transmembrane region" description="Helical" evidence="8">
    <location>
        <begin position="131"/>
        <end position="158"/>
    </location>
</feature>
<dbReference type="PIRSF" id="PIRSF006648">
    <property type="entry name" value="DrrB"/>
    <property type="match status" value="1"/>
</dbReference>
<evidence type="ECO:0000256" key="1">
    <source>
        <dbReference type="ARBA" id="ARBA00004651"/>
    </source>
</evidence>